<evidence type="ECO:0000256" key="3">
    <source>
        <dbReference type="ARBA" id="ARBA00021897"/>
    </source>
</evidence>
<name>A0A840MNS8_9PROT</name>
<evidence type="ECO:0000256" key="4">
    <source>
        <dbReference type="ARBA" id="ARBA00022475"/>
    </source>
</evidence>
<keyword evidence="9" id="KW-0966">Cell projection</keyword>
<keyword evidence="9" id="KW-0969">Cilium</keyword>
<evidence type="ECO:0000313" key="10">
    <source>
        <dbReference type="Proteomes" id="UP000575898"/>
    </source>
</evidence>
<comment type="similarity">
    <text evidence="2">Belongs to the FliN/MopA/SpaO family.</text>
</comment>
<dbReference type="PANTHER" id="PTHR43484:SF1">
    <property type="entry name" value="FLAGELLAR MOTOR SWITCH PROTEIN FLIN"/>
    <property type="match status" value="1"/>
</dbReference>
<evidence type="ECO:0000256" key="7">
    <source>
        <dbReference type="ARBA" id="ARBA00023136"/>
    </source>
</evidence>
<comment type="subcellular location">
    <subcellularLocation>
        <location evidence="1">Cell membrane</location>
        <topology evidence="1">Peripheral membrane protein</topology>
        <orientation evidence="1">Cytoplasmic side</orientation>
    </subcellularLocation>
</comment>
<organism evidence="9 10">
    <name type="scientific">Chitinivorax tropicus</name>
    <dbReference type="NCBI Taxonomy" id="714531"/>
    <lineage>
        <taxon>Bacteria</taxon>
        <taxon>Pseudomonadati</taxon>
        <taxon>Pseudomonadota</taxon>
        <taxon>Betaproteobacteria</taxon>
        <taxon>Chitinivorax</taxon>
    </lineage>
</organism>
<comment type="caution">
    <text evidence="9">The sequence shown here is derived from an EMBL/GenBank/DDBJ whole genome shotgun (WGS) entry which is preliminary data.</text>
</comment>
<evidence type="ECO:0000313" key="9">
    <source>
        <dbReference type="EMBL" id="MBB5020298.1"/>
    </source>
</evidence>
<dbReference type="RefSeq" id="WP_184041699.1">
    <property type="nucleotide sequence ID" value="NZ_JACHHY010000030.1"/>
</dbReference>
<dbReference type="InterPro" id="IPR051469">
    <property type="entry name" value="FliN/MopA/SpaO"/>
</dbReference>
<dbReference type="GO" id="GO:0006935">
    <property type="term" value="P:chemotaxis"/>
    <property type="evidence" value="ECO:0007669"/>
    <property type="project" value="UniProtKB-KW"/>
</dbReference>
<feature type="domain" description="Flagellar motor switch protein FliN-like C-terminal" evidence="8">
    <location>
        <begin position="40"/>
        <end position="108"/>
    </location>
</feature>
<protein>
    <recommendedName>
        <fullName evidence="3">Flagellar motor switch protein FliN</fullName>
    </recommendedName>
</protein>
<dbReference type="Proteomes" id="UP000575898">
    <property type="component" value="Unassembled WGS sequence"/>
</dbReference>
<dbReference type="InterPro" id="IPR036429">
    <property type="entry name" value="SpoA-like_sf"/>
</dbReference>
<evidence type="ECO:0000256" key="6">
    <source>
        <dbReference type="ARBA" id="ARBA00022779"/>
    </source>
</evidence>
<dbReference type="GO" id="GO:0009425">
    <property type="term" value="C:bacterial-type flagellum basal body"/>
    <property type="evidence" value="ECO:0007669"/>
    <property type="project" value="InterPro"/>
</dbReference>
<keyword evidence="10" id="KW-1185">Reference proteome</keyword>
<evidence type="ECO:0000256" key="5">
    <source>
        <dbReference type="ARBA" id="ARBA00022500"/>
    </source>
</evidence>
<proteinExistence type="inferred from homology"/>
<reference evidence="9 10" key="1">
    <citation type="submission" date="2020-08" db="EMBL/GenBank/DDBJ databases">
        <title>Genomic Encyclopedia of Type Strains, Phase IV (KMG-IV): sequencing the most valuable type-strain genomes for metagenomic binning, comparative biology and taxonomic classification.</title>
        <authorList>
            <person name="Goeker M."/>
        </authorList>
    </citation>
    <scope>NUCLEOTIDE SEQUENCE [LARGE SCALE GENOMIC DNA]</scope>
    <source>
        <strain evidence="9 10">DSM 27165</strain>
    </source>
</reference>
<accession>A0A840MNS8</accession>
<gene>
    <name evidence="9" type="ORF">HNQ59_003617</name>
</gene>
<dbReference type="InterPro" id="IPR001172">
    <property type="entry name" value="FliN_T3SS_HrcQb"/>
</dbReference>
<dbReference type="EMBL" id="JACHHY010000030">
    <property type="protein sequence ID" value="MBB5020298.1"/>
    <property type="molecule type" value="Genomic_DNA"/>
</dbReference>
<evidence type="ECO:0000256" key="2">
    <source>
        <dbReference type="ARBA" id="ARBA00009226"/>
    </source>
</evidence>
<keyword evidence="9" id="KW-0282">Flagellum</keyword>
<dbReference type="GO" id="GO:0003774">
    <property type="term" value="F:cytoskeletal motor activity"/>
    <property type="evidence" value="ECO:0007669"/>
    <property type="project" value="InterPro"/>
</dbReference>
<evidence type="ECO:0000256" key="1">
    <source>
        <dbReference type="ARBA" id="ARBA00004413"/>
    </source>
</evidence>
<dbReference type="SUPFAM" id="SSF101801">
    <property type="entry name" value="Surface presentation of antigens (SPOA)"/>
    <property type="match status" value="1"/>
</dbReference>
<keyword evidence="4" id="KW-1003">Cell membrane</keyword>
<dbReference type="Pfam" id="PF01052">
    <property type="entry name" value="FliMN_C"/>
    <property type="match status" value="1"/>
</dbReference>
<dbReference type="Gene3D" id="2.30.330.10">
    <property type="entry name" value="SpoA-like"/>
    <property type="match status" value="1"/>
</dbReference>
<keyword evidence="7" id="KW-0472">Membrane</keyword>
<dbReference type="PRINTS" id="PR00956">
    <property type="entry name" value="FLGMOTORFLIN"/>
</dbReference>
<evidence type="ECO:0000259" key="8">
    <source>
        <dbReference type="Pfam" id="PF01052"/>
    </source>
</evidence>
<dbReference type="PANTHER" id="PTHR43484">
    <property type="match status" value="1"/>
</dbReference>
<sequence>MSDNNDSNAIENTTQLVDLPELKNPVKAGASLLGSNATVIRNVKVRLAAQIGNADLLVSDLMQMKEDTVVKLDRLIDEPVDLILDDHVIARGQLVAVGDHFGVRITELPQEN</sequence>
<dbReference type="GO" id="GO:0005886">
    <property type="term" value="C:plasma membrane"/>
    <property type="evidence" value="ECO:0007669"/>
    <property type="project" value="UniProtKB-SubCell"/>
</dbReference>
<dbReference type="GO" id="GO:0071973">
    <property type="term" value="P:bacterial-type flagellum-dependent cell motility"/>
    <property type="evidence" value="ECO:0007669"/>
    <property type="project" value="InterPro"/>
</dbReference>
<keyword evidence="6" id="KW-0283">Flagellar rotation</keyword>
<keyword evidence="5" id="KW-0145">Chemotaxis</keyword>
<dbReference type="AlphaFoldDB" id="A0A840MNS8"/>
<dbReference type="InterPro" id="IPR001543">
    <property type="entry name" value="FliN-like_C"/>
</dbReference>